<comment type="caution">
    <text evidence="2">The sequence shown here is derived from an EMBL/GenBank/DDBJ whole genome shotgun (WGS) entry which is preliminary data.</text>
</comment>
<dbReference type="AlphaFoldDB" id="A0A9N8ZAN2"/>
<organism evidence="2 3">
    <name type="scientific">Funneliformis mosseae</name>
    <name type="common">Endomycorrhizal fungus</name>
    <name type="synonym">Glomus mosseae</name>
    <dbReference type="NCBI Taxonomy" id="27381"/>
    <lineage>
        <taxon>Eukaryota</taxon>
        <taxon>Fungi</taxon>
        <taxon>Fungi incertae sedis</taxon>
        <taxon>Mucoromycota</taxon>
        <taxon>Glomeromycotina</taxon>
        <taxon>Glomeromycetes</taxon>
        <taxon>Glomerales</taxon>
        <taxon>Glomeraceae</taxon>
        <taxon>Funneliformis</taxon>
    </lineage>
</organism>
<protein>
    <submittedName>
        <fullName evidence="2">4399_t:CDS:1</fullName>
    </submittedName>
</protein>
<evidence type="ECO:0000256" key="1">
    <source>
        <dbReference type="SAM" id="MobiDB-lite"/>
    </source>
</evidence>
<name>A0A9N8ZAN2_FUNMO</name>
<accession>A0A9N8ZAN2</accession>
<gene>
    <name evidence="2" type="ORF">FMOSSE_LOCUS3251</name>
</gene>
<feature type="compositionally biased region" description="Basic and acidic residues" evidence="1">
    <location>
        <begin position="67"/>
        <end position="80"/>
    </location>
</feature>
<feature type="compositionally biased region" description="Acidic residues" evidence="1">
    <location>
        <begin position="92"/>
        <end position="109"/>
    </location>
</feature>
<sequence>MHFGERLSPSKKIVATQSAFHGATINNLNTNQIFQNQTFQGPTENVITNNKSVCEMRKRSITPPNIRTEEDNPVVKKESDDGNPSLTKDENDNVDEVDDNDEYTPDPDDVFNSYSKNSQNWSLLPGKTVEDIFATNMSEYSERYNKRKN</sequence>
<keyword evidence="3" id="KW-1185">Reference proteome</keyword>
<evidence type="ECO:0000313" key="3">
    <source>
        <dbReference type="Proteomes" id="UP000789375"/>
    </source>
</evidence>
<dbReference type="EMBL" id="CAJVPP010000468">
    <property type="protein sequence ID" value="CAG8485541.1"/>
    <property type="molecule type" value="Genomic_DNA"/>
</dbReference>
<proteinExistence type="predicted"/>
<dbReference type="Proteomes" id="UP000789375">
    <property type="component" value="Unassembled WGS sequence"/>
</dbReference>
<feature type="region of interest" description="Disordered" evidence="1">
    <location>
        <begin position="57"/>
        <end position="119"/>
    </location>
</feature>
<reference evidence="2" key="1">
    <citation type="submission" date="2021-06" db="EMBL/GenBank/DDBJ databases">
        <authorList>
            <person name="Kallberg Y."/>
            <person name="Tangrot J."/>
            <person name="Rosling A."/>
        </authorList>
    </citation>
    <scope>NUCLEOTIDE SEQUENCE</scope>
    <source>
        <strain evidence="2">87-6 pot B 2015</strain>
    </source>
</reference>
<evidence type="ECO:0000313" key="2">
    <source>
        <dbReference type="EMBL" id="CAG8485541.1"/>
    </source>
</evidence>